<organism evidence="1 2">
    <name type="scientific">Pelobates cultripes</name>
    <name type="common">Western spadefoot toad</name>
    <dbReference type="NCBI Taxonomy" id="61616"/>
    <lineage>
        <taxon>Eukaryota</taxon>
        <taxon>Metazoa</taxon>
        <taxon>Chordata</taxon>
        <taxon>Craniata</taxon>
        <taxon>Vertebrata</taxon>
        <taxon>Euteleostomi</taxon>
        <taxon>Amphibia</taxon>
        <taxon>Batrachia</taxon>
        <taxon>Anura</taxon>
        <taxon>Pelobatoidea</taxon>
        <taxon>Pelobatidae</taxon>
        <taxon>Pelobates</taxon>
    </lineage>
</organism>
<evidence type="ECO:0000313" key="2">
    <source>
        <dbReference type="Proteomes" id="UP001295444"/>
    </source>
</evidence>
<name>A0AAD1VZE2_PELCU</name>
<sequence length="72" mass="8385">MASSDSYSEFMFEVRQRLAWYGSNVSMETIQATWDQVTVDLQAKRDHEFQMDKTGGGSEKRFAAAIRQRWCN</sequence>
<keyword evidence="2" id="KW-1185">Reference proteome</keyword>
<dbReference type="AlphaFoldDB" id="A0AAD1VZE2"/>
<dbReference type="Proteomes" id="UP001295444">
    <property type="component" value="Chromosome 03"/>
</dbReference>
<reference evidence="1" key="1">
    <citation type="submission" date="2022-03" db="EMBL/GenBank/DDBJ databases">
        <authorList>
            <person name="Alioto T."/>
            <person name="Alioto T."/>
            <person name="Gomez Garrido J."/>
        </authorList>
    </citation>
    <scope>NUCLEOTIDE SEQUENCE</scope>
</reference>
<proteinExistence type="predicted"/>
<evidence type="ECO:0000313" key="1">
    <source>
        <dbReference type="EMBL" id="CAH2275076.1"/>
    </source>
</evidence>
<gene>
    <name evidence="1" type="ORF">PECUL_23A048761</name>
</gene>
<dbReference type="EMBL" id="OW240914">
    <property type="protein sequence ID" value="CAH2275076.1"/>
    <property type="molecule type" value="Genomic_DNA"/>
</dbReference>
<accession>A0AAD1VZE2</accession>
<protein>
    <submittedName>
        <fullName evidence="1">Uncharacterized protein</fullName>
    </submittedName>
</protein>